<evidence type="ECO:0000313" key="2">
    <source>
        <dbReference type="EMBL" id="KAJ1143516.1"/>
    </source>
</evidence>
<protein>
    <submittedName>
        <fullName evidence="2">Uncharacterized protein</fullName>
    </submittedName>
</protein>
<evidence type="ECO:0000313" key="3">
    <source>
        <dbReference type="Proteomes" id="UP001066276"/>
    </source>
</evidence>
<feature type="region of interest" description="Disordered" evidence="1">
    <location>
        <begin position="74"/>
        <end position="95"/>
    </location>
</feature>
<sequence>MREGVILATALRFWDCRHCEIQSGGAAGKTGTGRRTDSLYVSVEQFGGTSGRTVSAVVFGWFAIAPKTAKPIKAPRYSRGNPDTATGVDVRDRKQPPFSEMNRISEYRMRGQNGLLVEKKPLQVLGPLQDVGRKDESVEDVGPQIPEMFKQLTRTRGWTPQLPGNEGVQDAQNLAQDWITQDRITSAAGTTQNQEGTGTTLLLDDLVDLGGSDSQPLQVSQPVDIPQVVVAEEVALRGEAGSSHLIQQDTLHEAIKWGRKATPAVKKTSLTASRG</sequence>
<accession>A0AAV7QW49</accession>
<proteinExistence type="predicted"/>
<dbReference type="Proteomes" id="UP001066276">
    <property type="component" value="Chromosome 6"/>
</dbReference>
<comment type="caution">
    <text evidence="2">The sequence shown here is derived from an EMBL/GenBank/DDBJ whole genome shotgun (WGS) entry which is preliminary data.</text>
</comment>
<gene>
    <name evidence="2" type="ORF">NDU88_009824</name>
</gene>
<evidence type="ECO:0000256" key="1">
    <source>
        <dbReference type="SAM" id="MobiDB-lite"/>
    </source>
</evidence>
<dbReference type="EMBL" id="JANPWB010000010">
    <property type="protein sequence ID" value="KAJ1143516.1"/>
    <property type="molecule type" value="Genomic_DNA"/>
</dbReference>
<organism evidence="2 3">
    <name type="scientific">Pleurodeles waltl</name>
    <name type="common">Iberian ribbed newt</name>
    <dbReference type="NCBI Taxonomy" id="8319"/>
    <lineage>
        <taxon>Eukaryota</taxon>
        <taxon>Metazoa</taxon>
        <taxon>Chordata</taxon>
        <taxon>Craniata</taxon>
        <taxon>Vertebrata</taxon>
        <taxon>Euteleostomi</taxon>
        <taxon>Amphibia</taxon>
        <taxon>Batrachia</taxon>
        <taxon>Caudata</taxon>
        <taxon>Salamandroidea</taxon>
        <taxon>Salamandridae</taxon>
        <taxon>Pleurodelinae</taxon>
        <taxon>Pleurodeles</taxon>
    </lineage>
</organism>
<keyword evidence="3" id="KW-1185">Reference proteome</keyword>
<name>A0AAV7QW49_PLEWA</name>
<dbReference type="AlphaFoldDB" id="A0AAV7QW49"/>
<reference evidence="2" key="1">
    <citation type="journal article" date="2022" name="bioRxiv">
        <title>Sequencing and chromosome-scale assembly of the giantPleurodeles waltlgenome.</title>
        <authorList>
            <person name="Brown T."/>
            <person name="Elewa A."/>
            <person name="Iarovenko S."/>
            <person name="Subramanian E."/>
            <person name="Araus A.J."/>
            <person name="Petzold A."/>
            <person name="Susuki M."/>
            <person name="Suzuki K.-i.T."/>
            <person name="Hayashi T."/>
            <person name="Toyoda A."/>
            <person name="Oliveira C."/>
            <person name="Osipova E."/>
            <person name="Leigh N.D."/>
            <person name="Simon A."/>
            <person name="Yun M.H."/>
        </authorList>
    </citation>
    <scope>NUCLEOTIDE SEQUENCE</scope>
    <source>
        <strain evidence="2">20211129_DDA</strain>
        <tissue evidence="2">Liver</tissue>
    </source>
</reference>